<dbReference type="GeneID" id="13301200"/>
<dbReference type="Proteomes" id="UP000324354">
    <property type="component" value="Chromosome"/>
</dbReference>
<dbReference type="OrthoDB" id="381745at2157"/>
<dbReference type="EMBL" id="CP023154">
    <property type="protein sequence ID" value="QEK79575.1"/>
    <property type="molecule type" value="Genomic_DNA"/>
</dbReference>
<organism evidence="1 2">
    <name type="scientific">Pyrococcus furiosus (strain ATCC 43587 / DSM 3638 / JCM 8422 / Vc1)</name>
    <dbReference type="NCBI Taxonomy" id="186497"/>
    <lineage>
        <taxon>Archaea</taxon>
        <taxon>Methanobacteriati</taxon>
        <taxon>Methanobacteriota</taxon>
        <taxon>Thermococci</taxon>
        <taxon>Thermococcales</taxon>
        <taxon>Thermococcaceae</taxon>
        <taxon>Pyrococcus</taxon>
    </lineage>
</organism>
<proteinExistence type="predicted"/>
<sequence length="189" mass="21436">MKLVNVDEVSNIFYGIRSTARYIQAVFPLEGIICEVEEMVFEDGEKTASGEFYSTPKELLVELFDIITRGDLPTSVLEDVLMAVSLGDLSPVDELKDILEGKEDEVESLKMVIAEIIKTRKREDVIIVEGKDIVDLLPYGNDIKLFLLESNEIRKVSKEVNVKELRNILGMDVEDVMDIINLIRVREDV</sequence>
<name>A0A5C0XSJ7_PYRFU</name>
<gene>
    <name evidence="1" type="ORF">PFDSM3638_09970</name>
</gene>
<protein>
    <submittedName>
        <fullName evidence="1">Uncharacterized protein</fullName>
    </submittedName>
</protein>
<dbReference type="RefSeq" id="WP_011013122.1">
    <property type="nucleotide sequence ID" value="NC_003413.1"/>
</dbReference>
<dbReference type="AlphaFoldDB" id="A0A5C0XSJ7"/>
<reference evidence="1 2" key="1">
    <citation type="submission" date="2017-08" db="EMBL/GenBank/DDBJ databases">
        <title>Resequencing and Reannotation of the genome of Pyrococcus furiosus type strain DSM3638.</title>
        <authorList>
            <person name="Reichelt R.M."/>
            <person name="Bunk B."/>
        </authorList>
    </citation>
    <scope>NUCLEOTIDE SEQUENCE [LARGE SCALE GENOMIC DNA]</scope>
    <source>
        <strain evidence="1 2">DSM 3638</strain>
    </source>
</reference>
<evidence type="ECO:0000313" key="2">
    <source>
        <dbReference type="Proteomes" id="UP000324354"/>
    </source>
</evidence>
<accession>A0A5C0XSJ7</accession>
<dbReference type="GeneID" id="41713802"/>
<evidence type="ECO:0000313" key="1">
    <source>
        <dbReference type="EMBL" id="QEK79575.1"/>
    </source>
</evidence>